<feature type="compositionally biased region" description="Basic and acidic residues" evidence="6">
    <location>
        <begin position="24"/>
        <end position="38"/>
    </location>
</feature>
<evidence type="ECO:0000313" key="9">
    <source>
        <dbReference type="Proteomes" id="UP000026960"/>
    </source>
</evidence>
<dbReference type="Gene3D" id="3.30.40.10">
    <property type="entry name" value="Zinc/RING finger domain, C3HC4 (zinc finger)"/>
    <property type="match status" value="2"/>
</dbReference>
<proteinExistence type="predicted"/>
<feature type="region of interest" description="Disordered" evidence="6">
    <location>
        <begin position="329"/>
        <end position="361"/>
    </location>
</feature>
<evidence type="ECO:0000256" key="5">
    <source>
        <dbReference type="PROSITE-ProRule" id="PRU00455"/>
    </source>
</evidence>
<reference evidence="8" key="1">
    <citation type="journal article" date="2009" name="Rice">
        <title>De Novo Next Generation Sequencing of Plant Genomes.</title>
        <authorList>
            <person name="Rounsley S."/>
            <person name="Marri P.R."/>
            <person name="Yu Y."/>
            <person name="He R."/>
            <person name="Sisneros N."/>
            <person name="Goicoechea J.L."/>
            <person name="Lee S.J."/>
            <person name="Angelova A."/>
            <person name="Kudrna D."/>
            <person name="Luo M."/>
            <person name="Affourtit J."/>
            <person name="Desany B."/>
            <person name="Knight J."/>
            <person name="Niazi F."/>
            <person name="Egholm M."/>
            <person name="Wing R.A."/>
        </authorList>
    </citation>
    <scope>NUCLEOTIDE SEQUENCE [LARGE SCALE GENOMIC DNA]</scope>
    <source>
        <strain evidence="8">cv. IRGC 105608</strain>
    </source>
</reference>
<dbReference type="Gramene" id="OBART01G01440.1">
    <property type="protein sequence ID" value="OBART01G01440.1"/>
    <property type="gene ID" value="OBART01G01440"/>
</dbReference>
<dbReference type="GO" id="GO:0008270">
    <property type="term" value="F:zinc ion binding"/>
    <property type="evidence" value="ECO:0007669"/>
    <property type="project" value="UniProtKB-KW"/>
</dbReference>
<keyword evidence="9" id="KW-1185">Reference proteome</keyword>
<dbReference type="GO" id="GO:0016567">
    <property type="term" value="P:protein ubiquitination"/>
    <property type="evidence" value="ECO:0007669"/>
    <property type="project" value="UniProtKB-UniPathway"/>
</dbReference>
<dbReference type="EnsemblPlants" id="OBART01G01440.1">
    <property type="protein sequence ID" value="OBART01G01440.1"/>
    <property type="gene ID" value="OBART01G01440"/>
</dbReference>
<accession>A0A0D3EJ23</accession>
<keyword evidence="3" id="KW-0862">Zinc</keyword>
<name>A0A0D3EJ23_9ORYZ</name>
<dbReference type="eggNOG" id="KOG3002">
    <property type="taxonomic scope" value="Eukaryota"/>
</dbReference>
<dbReference type="PaxDb" id="65489-OBART01G01440.1"/>
<dbReference type="STRING" id="65489.A0A0D3EJ23"/>
<dbReference type="Pfam" id="PF21361">
    <property type="entry name" value="Sina_ZnF"/>
    <property type="match status" value="2"/>
</dbReference>
<evidence type="ECO:0000256" key="1">
    <source>
        <dbReference type="ARBA" id="ARBA00022723"/>
    </source>
</evidence>
<dbReference type="PANTHER" id="PTHR46632">
    <property type="entry name" value="E3 UBIQUITIN-PROTEIN LIGASE SINA-LIKE 4"/>
    <property type="match status" value="1"/>
</dbReference>
<evidence type="ECO:0000256" key="2">
    <source>
        <dbReference type="ARBA" id="ARBA00022771"/>
    </source>
</evidence>
<keyword evidence="1" id="KW-0479">Metal-binding</keyword>
<evidence type="ECO:0000313" key="8">
    <source>
        <dbReference type="EnsemblPlants" id="OBART01G01440.1"/>
    </source>
</evidence>
<dbReference type="PROSITE" id="PS51081">
    <property type="entry name" value="ZF_SIAH"/>
    <property type="match status" value="2"/>
</dbReference>
<feature type="domain" description="SIAH-type" evidence="7">
    <location>
        <begin position="444"/>
        <end position="502"/>
    </location>
</feature>
<comment type="function">
    <text evidence="4">E3 ubiquitin-protein ligase that mediates ubiquitination and subsequent proteasomal degradation of target proteins. E3 ubiquitin ligases accept ubiquitin from an E2 ubiquitin-conjugating enzyme in the form of a thioester and then directly transfers the ubiquitin to targeted substrates. It probably triggers the ubiquitin-mediated degradation of different substrates.</text>
</comment>
<feature type="region of interest" description="Disordered" evidence="6">
    <location>
        <begin position="1"/>
        <end position="38"/>
    </location>
</feature>
<dbReference type="AlphaFoldDB" id="A0A0D3EJ23"/>
<dbReference type="HOGENOM" id="CLU_473612_0_0_1"/>
<organism evidence="8">
    <name type="scientific">Oryza barthii</name>
    <dbReference type="NCBI Taxonomy" id="65489"/>
    <lineage>
        <taxon>Eukaryota</taxon>
        <taxon>Viridiplantae</taxon>
        <taxon>Streptophyta</taxon>
        <taxon>Embryophyta</taxon>
        <taxon>Tracheophyta</taxon>
        <taxon>Spermatophyta</taxon>
        <taxon>Magnoliopsida</taxon>
        <taxon>Liliopsida</taxon>
        <taxon>Poales</taxon>
        <taxon>Poaceae</taxon>
        <taxon>BOP clade</taxon>
        <taxon>Oryzoideae</taxon>
        <taxon>Oryzeae</taxon>
        <taxon>Oryzinae</taxon>
        <taxon>Oryza</taxon>
    </lineage>
</organism>
<dbReference type="InterPro" id="IPR013010">
    <property type="entry name" value="Znf_SIAH"/>
</dbReference>
<reference evidence="8" key="2">
    <citation type="submission" date="2015-03" db="UniProtKB">
        <authorList>
            <consortium name="EnsemblPlants"/>
        </authorList>
    </citation>
    <scope>IDENTIFICATION</scope>
</reference>
<protein>
    <submittedName>
        <fullName evidence="8">E3 ubiquitin-protein ligase</fullName>
    </submittedName>
</protein>
<evidence type="ECO:0000256" key="6">
    <source>
        <dbReference type="SAM" id="MobiDB-lite"/>
    </source>
</evidence>
<dbReference type="InterPro" id="IPR044286">
    <property type="entry name" value="SINL_plant"/>
</dbReference>
<dbReference type="Proteomes" id="UP000026960">
    <property type="component" value="Chromosome 1"/>
</dbReference>
<feature type="domain" description="SIAH-type" evidence="7">
    <location>
        <begin position="108"/>
        <end position="166"/>
    </location>
</feature>
<feature type="compositionally biased region" description="Acidic residues" evidence="6">
    <location>
        <begin position="342"/>
        <end position="356"/>
    </location>
</feature>
<dbReference type="UniPathway" id="UPA00143"/>
<evidence type="ECO:0000259" key="7">
    <source>
        <dbReference type="PROSITE" id="PS51081"/>
    </source>
</evidence>
<dbReference type="SUPFAM" id="SSF49599">
    <property type="entry name" value="TRAF domain-like"/>
    <property type="match status" value="2"/>
</dbReference>
<feature type="compositionally biased region" description="Basic and acidic residues" evidence="6">
    <location>
        <begin position="329"/>
        <end position="341"/>
    </location>
</feature>
<dbReference type="PANTHER" id="PTHR46632:SF9">
    <property type="entry name" value="RING-TYPE E3 UBIQUITIN TRANSFERASE"/>
    <property type="match status" value="1"/>
</dbReference>
<dbReference type="InterPro" id="IPR013083">
    <property type="entry name" value="Znf_RING/FYVE/PHD"/>
</dbReference>
<evidence type="ECO:0000256" key="3">
    <source>
        <dbReference type="ARBA" id="ARBA00022833"/>
    </source>
</evidence>
<keyword evidence="2 5" id="KW-0863">Zinc-finger</keyword>
<evidence type="ECO:0000256" key="4">
    <source>
        <dbReference type="ARBA" id="ARBA00024004"/>
    </source>
</evidence>
<sequence length="651" mass="70309">MAVLQMAREKRSCPRASETQQNNSEKKGKVDGESAARDKRAITVTVDPEVLEYDVCFGPLTPPLYQCMRRGHITCSTCVAEMGQECQWCRAPEATTTRCRAMEHFLAALAVPCSFNHKGCAAMMPYGEREAHEAACAHSPCYCPIRGCSSPYSGVSLVEHLERKHPEIGRTRVDRATLSPLSMCHGEPARLVYLAGDDRDRAVFLLAVDRSEAPRGWSLWMVRLKAEEEEEEEDKGELRYKIMVAANGGVLSLVGETESVGRLTAPYRASSFLFVPGAMLDAPPEAEGLLVFVELNSDQSQKHLSATQEKGDQLPRPLEWSGDMVEQNKRARANGEVKQEQQQEEEEEVEEGEVSQEETQRTGAFPLVTMAAMEQTEEETQIDVRIAVALLHCHACLQPLKPPVFKCDEAHIVCSGCRCGHHGQLCGGAAVYSHCAELDAIVATAKVPCAHAPYGCSSYVVYAGVADHQRACPCAPCSCPEPGCRFRSSPAALPGHLAAGHSWPVAEIAYGKPRKLAVPPPAHVLVGEADRAVFLVSSCAVGAGAAVCVVCVRANGGGDNAAAVARYKCKLWVEVPSNDDNMAMMTSMVRSSDLAGGFPAADKGMLLWVPPEMLHGVPGGEAAILSIRIDRAAAATPKFTTTRARSQKGMH</sequence>